<sequence>MLKSILKINGVQELNRKEQQSVSGGNRNPVFFGCESIPGATCATGRICCQDVCVRPDNIICDPDFF</sequence>
<accession>A0A504JAP2</accession>
<reference evidence="1 2" key="1">
    <citation type="submission" date="2019-06" db="EMBL/GenBank/DDBJ databases">
        <authorList>
            <person name="Meng X."/>
        </authorList>
    </citation>
    <scope>NUCLEOTIDE SEQUENCE [LARGE SCALE GENOMIC DNA]</scope>
    <source>
        <strain evidence="1 2">M625</strain>
    </source>
</reference>
<dbReference type="AlphaFoldDB" id="A0A504JAP2"/>
<evidence type="ECO:0008006" key="3">
    <source>
        <dbReference type="Google" id="ProtNLM"/>
    </source>
</evidence>
<dbReference type="EMBL" id="VFWZ01000002">
    <property type="protein sequence ID" value="TPN87734.1"/>
    <property type="molecule type" value="Genomic_DNA"/>
</dbReference>
<organism evidence="1 2">
    <name type="scientific">Aquimarina algicola</name>
    <dbReference type="NCBI Taxonomy" id="2589995"/>
    <lineage>
        <taxon>Bacteria</taxon>
        <taxon>Pseudomonadati</taxon>
        <taxon>Bacteroidota</taxon>
        <taxon>Flavobacteriia</taxon>
        <taxon>Flavobacteriales</taxon>
        <taxon>Flavobacteriaceae</taxon>
        <taxon>Aquimarina</taxon>
    </lineage>
</organism>
<protein>
    <recommendedName>
        <fullName evidence="3">Bacteriocin</fullName>
    </recommendedName>
</protein>
<gene>
    <name evidence="1" type="ORF">FHK87_09155</name>
</gene>
<dbReference type="OrthoDB" id="1163672at2"/>
<evidence type="ECO:0000313" key="1">
    <source>
        <dbReference type="EMBL" id="TPN87734.1"/>
    </source>
</evidence>
<name>A0A504JAP2_9FLAO</name>
<keyword evidence="2" id="KW-1185">Reference proteome</keyword>
<proteinExistence type="predicted"/>
<evidence type="ECO:0000313" key="2">
    <source>
        <dbReference type="Proteomes" id="UP000315540"/>
    </source>
</evidence>
<dbReference type="Proteomes" id="UP000315540">
    <property type="component" value="Unassembled WGS sequence"/>
</dbReference>
<dbReference type="RefSeq" id="WP_140592374.1">
    <property type="nucleotide sequence ID" value="NZ_VFWZ01000002.1"/>
</dbReference>
<comment type="caution">
    <text evidence="1">The sequence shown here is derived from an EMBL/GenBank/DDBJ whole genome shotgun (WGS) entry which is preliminary data.</text>
</comment>